<keyword evidence="9" id="KW-1185">Reference proteome</keyword>
<dbReference type="AlphaFoldDB" id="A0A3B7MUX1"/>
<dbReference type="GO" id="GO:0006352">
    <property type="term" value="P:DNA-templated transcription initiation"/>
    <property type="evidence" value="ECO:0007669"/>
    <property type="project" value="InterPro"/>
</dbReference>
<feature type="region of interest" description="Disordered" evidence="5">
    <location>
        <begin position="1"/>
        <end position="20"/>
    </location>
</feature>
<feature type="domain" description="RNA polymerase sigma-70 region 2" evidence="6">
    <location>
        <begin position="89"/>
        <end position="156"/>
    </location>
</feature>
<accession>A0A3B7MUX1</accession>
<dbReference type="OrthoDB" id="941544at2"/>
<dbReference type="GO" id="GO:0016987">
    <property type="term" value="F:sigma factor activity"/>
    <property type="evidence" value="ECO:0007669"/>
    <property type="project" value="UniProtKB-KW"/>
</dbReference>
<evidence type="ECO:0000259" key="6">
    <source>
        <dbReference type="Pfam" id="PF04542"/>
    </source>
</evidence>
<evidence type="ECO:0000259" key="7">
    <source>
        <dbReference type="Pfam" id="PF08281"/>
    </source>
</evidence>
<dbReference type="NCBIfam" id="TIGR02937">
    <property type="entry name" value="sigma70-ECF"/>
    <property type="match status" value="1"/>
</dbReference>
<dbReference type="InterPro" id="IPR036388">
    <property type="entry name" value="WH-like_DNA-bd_sf"/>
</dbReference>
<proteinExistence type="inferred from homology"/>
<gene>
    <name evidence="8" type="ORF">D3H65_28635</name>
</gene>
<name>A0A3B7MUX1_9BACT</name>
<evidence type="ECO:0000313" key="8">
    <source>
        <dbReference type="EMBL" id="AXY77707.1"/>
    </source>
</evidence>
<sequence>MHKATSCELRATSQEQHPPLATHSSRLEAFFAPSPTFPFFSYVNIQCYDNSAACPTRSCHHLLKPIVLTNRDDIIEGCKQQNPQCQEALYRACYPGMIKLCARYARDADEAASLYNEGMLKVFNNLHQYEGRGDWMGWVRRIIVNTCVDHCRRQAKFNHQSLEIVSIDGNSIDPDIYNRLSANDVMRLLQELPRNTALVFNLFVLEGFKHEEIGQMLGIATGTSKWHLNEARRLLKHKLDTLLKKEIYSNAI</sequence>
<keyword evidence="2" id="KW-0805">Transcription regulation</keyword>
<evidence type="ECO:0000313" key="9">
    <source>
        <dbReference type="Proteomes" id="UP000263900"/>
    </source>
</evidence>
<dbReference type="PANTHER" id="PTHR43133">
    <property type="entry name" value="RNA POLYMERASE ECF-TYPE SIGMA FACTO"/>
    <property type="match status" value="1"/>
</dbReference>
<dbReference type="Proteomes" id="UP000263900">
    <property type="component" value="Chromosome"/>
</dbReference>
<evidence type="ECO:0000256" key="4">
    <source>
        <dbReference type="ARBA" id="ARBA00023163"/>
    </source>
</evidence>
<dbReference type="PANTHER" id="PTHR43133:SF46">
    <property type="entry name" value="RNA POLYMERASE SIGMA-70 FACTOR ECF SUBFAMILY"/>
    <property type="match status" value="1"/>
</dbReference>
<dbReference type="InterPro" id="IPR013249">
    <property type="entry name" value="RNA_pol_sigma70_r4_t2"/>
</dbReference>
<evidence type="ECO:0000256" key="5">
    <source>
        <dbReference type="SAM" id="MobiDB-lite"/>
    </source>
</evidence>
<dbReference type="Gene3D" id="1.10.1740.10">
    <property type="match status" value="1"/>
</dbReference>
<dbReference type="EMBL" id="CP032157">
    <property type="protein sequence ID" value="AXY77707.1"/>
    <property type="molecule type" value="Genomic_DNA"/>
</dbReference>
<feature type="domain" description="RNA polymerase sigma factor 70 region 4 type 2" evidence="7">
    <location>
        <begin position="184"/>
        <end position="235"/>
    </location>
</feature>
<dbReference type="InterPro" id="IPR039425">
    <property type="entry name" value="RNA_pol_sigma-70-like"/>
</dbReference>
<dbReference type="Pfam" id="PF08281">
    <property type="entry name" value="Sigma70_r4_2"/>
    <property type="match status" value="1"/>
</dbReference>
<dbReference type="SUPFAM" id="SSF88946">
    <property type="entry name" value="Sigma2 domain of RNA polymerase sigma factors"/>
    <property type="match status" value="1"/>
</dbReference>
<evidence type="ECO:0000256" key="1">
    <source>
        <dbReference type="ARBA" id="ARBA00010641"/>
    </source>
</evidence>
<protein>
    <submittedName>
        <fullName evidence="8">RNA polymerase sigma factor</fullName>
    </submittedName>
</protein>
<dbReference type="KEGG" id="pseg:D3H65_28635"/>
<organism evidence="8 9">
    <name type="scientific">Paraflavitalea soli</name>
    <dbReference type="NCBI Taxonomy" id="2315862"/>
    <lineage>
        <taxon>Bacteria</taxon>
        <taxon>Pseudomonadati</taxon>
        <taxon>Bacteroidota</taxon>
        <taxon>Chitinophagia</taxon>
        <taxon>Chitinophagales</taxon>
        <taxon>Chitinophagaceae</taxon>
        <taxon>Paraflavitalea</taxon>
    </lineage>
</organism>
<dbReference type="InterPro" id="IPR014284">
    <property type="entry name" value="RNA_pol_sigma-70_dom"/>
</dbReference>
<dbReference type="SUPFAM" id="SSF88659">
    <property type="entry name" value="Sigma3 and sigma4 domains of RNA polymerase sigma factors"/>
    <property type="match status" value="1"/>
</dbReference>
<dbReference type="GO" id="GO:0003677">
    <property type="term" value="F:DNA binding"/>
    <property type="evidence" value="ECO:0007669"/>
    <property type="project" value="InterPro"/>
</dbReference>
<keyword evidence="4" id="KW-0804">Transcription</keyword>
<comment type="similarity">
    <text evidence="1">Belongs to the sigma-70 factor family. ECF subfamily.</text>
</comment>
<dbReference type="InterPro" id="IPR013324">
    <property type="entry name" value="RNA_pol_sigma_r3/r4-like"/>
</dbReference>
<evidence type="ECO:0000256" key="2">
    <source>
        <dbReference type="ARBA" id="ARBA00023015"/>
    </source>
</evidence>
<keyword evidence="3" id="KW-0731">Sigma factor</keyword>
<dbReference type="Pfam" id="PF04542">
    <property type="entry name" value="Sigma70_r2"/>
    <property type="match status" value="1"/>
</dbReference>
<reference evidence="8 9" key="1">
    <citation type="submission" date="2018-09" db="EMBL/GenBank/DDBJ databases">
        <title>Genome sequencing of strain 6GH32-13.</title>
        <authorList>
            <person name="Weon H.-Y."/>
            <person name="Heo J."/>
            <person name="Kwon S.-W."/>
        </authorList>
    </citation>
    <scope>NUCLEOTIDE SEQUENCE [LARGE SCALE GENOMIC DNA]</scope>
    <source>
        <strain evidence="8 9">5GH32-13</strain>
    </source>
</reference>
<dbReference type="InterPro" id="IPR013325">
    <property type="entry name" value="RNA_pol_sigma_r2"/>
</dbReference>
<dbReference type="InterPro" id="IPR007627">
    <property type="entry name" value="RNA_pol_sigma70_r2"/>
</dbReference>
<evidence type="ECO:0000256" key="3">
    <source>
        <dbReference type="ARBA" id="ARBA00023082"/>
    </source>
</evidence>
<dbReference type="Gene3D" id="1.10.10.10">
    <property type="entry name" value="Winged helix-like DNA-binding domain superfamily/Winged helix DNA-binding domain"/>
    <property type="match status" value="1"/>
</dbReference>